<proteinExistence type="predicted"/>
<evidence type="ECO:0000256" key="1">
    <source>
        <dbReference type="SAM" id="MobiDB-lite"/>
    </source>
</evidence>
<sequence length="403" mass="42913">MILPIALILNSFVLLTLAEPPFSNIEQQRLTPKYGEVLTTPPQFPMMENGTLTNDKTSASISRTDEALNVVPDIIFSDIPQHRKIMELLLQDIQRGNHLLLVENRGLENKKIADRLLQHLNRPTEYTQLHRYTTVHSLTIHPTAKNGTVIYEDSPLVKAVKYGYLLVVDEADKAPTTVTSILNTLIENGEMVLSDGRRMISRKKINSSGGKPSGIIPVHDDFRMIIMTSQTGFPFLDQDFSTPSGLEDRGVHNASSRSRRRRQVSSSTSHEIGITVKAVGSNPAITTVVMGADGTGPHTATAIASGTAVATATAVTYGTGTSTATAIANVSAIATATAHSYNTAVATATASAQDSSSAEATAHAHDKAVATATANASDSKVVMAKAIAKGDQVITDTQTGLST</sequence>
<evidence type="ECO:0000313" key="5">
    <source>
        <dbReference type="Proteomes" id="UP001314205"/>
    </source>
</evidence>
<keyword evidence="2" id="KW-0732">Signal</keyword>
<feature type="chain" id="PRO_5043438249" description="ATPase dynein-related AAA domain-containing protein" evidence="2">
    <location>
        <begin position="19"/>
        <end position="403"/>
    </location>
</feature>
<dbReference type="Proteomes" id="UP001314205">
    <property type="component" value="Unassembled WGS sequence"/>
</dbReference>
<dbReference type="InterPro" id="IPR039891">
    <property type="entry name" value="VWA8"/>
</dbReference>
<accession>A0AAV1KBZ7</accession>
<feature type="region of interest" description="Disordered" evidence="1">
    <location>
        <begin position="244"/>
        <end position="271"/>
    </location>
</feature>
<reference evidence="4 5" key="1">
    <citation type="submission" date="2023-11" db="EMBL/GenBank/DDBJ databases">
        <authorList>
            <person name="Hedman E."/>
            <person name="Englund M."/>
            <person name="Stromberg M."/>
            <person name="Nyberg Akerstrom W."/>
            <person name="Nylinder S."/>
            <person name="Jareborg N."/>
            <person name="Kallberg Y."/>
            <person name="Kronander E."/>
        </authorList>
    </citation>
    <scope>NUCLEOTIDE SEQUENCE [LARGE SCALE GENOMIC DNA]</scope>
</reference>
<dbReference type="PANTHER" id="PTHR21610:SF9">
    <property type="entry name" value="VON WILLEBRAND FACTOR A DOMAIN-CONTAINING PROTEIN 8"/>
    <property type="match status" value="1"/>
</dbReference>
<dbReference type="AlphaFoldDB" id="A0AAV1KBZ7"/>
<organism evidence="4 5">
    <name type="scientific">Parnassius mnemosyne</name>
    <name type="common">clouded apollo</name>
    <dbReference type="NCBI Taxonomy" id="213953"/>
    <lineage>
        <taxon>Eukaryota</taxon>
        <taxon>Metazoa</taxon>
        <taxon>Ecdysozoa</taxon>
        <taxon>Arthropoda</taxon>
        <taxon>Hexapoda</taxon>
        <taxon>Insecta</taxon>
        <taxon>Pterygota</taxon>
        <taxon>Neoptera</taxon>
        <taxon>Endopterygota</taxon>
        <taxon>Lepidoptera</taxon>
        <taxon>Glossata</taxon>
        <taxon>Ditrysia</taxon>
        <taxon>Papilionoidea</taxon>
        <taxon>Papilionidae</taxon>
        <taxon>Parnassiinae</taxon>
        <taxon>Parnassini</taxon>
        <taxon>Parnassius</taxon>
        <taxon>Driopa</taxon>
    </lineage>
</organism>
<dbReference type="SUPFAM" id="SSF52540">
    <property type="entry name" value="P-loop containing nucleoside triphosphate hydrolases"/>
    <property type="match status" value="1"/>
</dbReference>
<feature type="domain" description="ATPase dynein-related AAA" evidence="3">
    <location>
        <begin position="99"/>
        <end position="227"/>
    </location>
</feature>
<name>A0AAV1KBZ7_9NEOP</name>
<keyword evidence="5" id="KW-1185">Reference proteome</keyword>
<dbReference type="EMBL" id="CAVLGL010000013">
    <property type="protein sequence ID" value="CAK1580553.1"/>
    <property type="molecule type" value="Genomic_DNA"/>
</dbReference>
<comment type="caution">
    <text evidence="4">The sequence shown here is derived from an EMBL/GenBank/DDBJ whole genome shotgun (WGS) entry which is preliminary data.</text>
</comment>
<dbReference type="Gene3D" id="3.40.50.300">
    <property type="entry name" value="P-loop containing nucleotide triphosphate hydrolases"/>
    <property type="match status" value="1"/>
</dbReference>
<dbReference type="InterPro" id="IPR027417">
    <property type="entry name" value="P-loop_NTPase"/>
</dbReference>
<evidence type="ECO:0000259" key="3">
    <source>
        <dbReference type="Pfam" id="PF07728"/>
    </source>
</evidence>
<evidence type="ECO:0000256" key="2">
    <source>
        <dbReference type="SAM" id="SignalP"/>
    </source>
</evidence>
<dbReference type="PANTHER" id="PTHR21610">
    <property type="entry name" value="VON WILLEBRAND FACTOR A DOMAIN-CONTAINING PROTEIN 8"/>
    <property type="match status" value="1"/>
</dbReference>
<dbReference type="GO" id="GO:0005737">
    <property type="term" value="C:cytoplasm"/>
    <property type="evidence" value="ECO:0007669"/>
    <property type="project" value="TreeGrafter"/>
</dbReference>
<dbReference type="GO" id="GO:0016887">
    <property type="term" value="F:ATP hydrolysis activity"/>
    <property type="evidence" value="ECO:0007669"/>
    <property type="project" value="InterPro"/>
</dbReference>
<dbReference type="Pfam" id="PF07728">
    <property type="entry name" value="AAA_5"/>
    <property type="match status" value="1"/>
</dbReference>
<evidence type="ECO:0000313" key="4">
    <source>
        <dbReference type="EMBL" id="CAK1580553.1"/>
    </source>
</evidence>
<protein>
    <recommendedName>
        <fullName evidence="3">ATPase dynein-related AAA domain-containing protein</fullName>
    </recommendedName>
</protein>
<dbReference type="InterPro" id="IPR011704">
    <property type="entry name" value="ATPase_dyneun-rel_AAA"/>
</dbReference>
<feature type="signal peptide" evidence="2">
    <location>
        <begin position="1"/>
        <end position="18"/>
    </location>
</feature>
<dbReference type="GO" id="GO:0005524">
    <property type="term" value="F:ATP binding"/>
    <property type="evidence" value="ECO:0007669"/>
    <property type="project" value="InterPro"/>
</dbReference>
<gene>
    <name evidence="4" type="ORF">PARMNEM_LOCUS2336</name>
</gene>